<feature type="compositionally biased region" description="Basic residues" evidence="1">
    <location>
        <begin position="56"/>
        <end position="73"/>
    </location>
</feature>
<feature type="region of interest" description="Disordered" evidence="1">
    <location>
        <begin position="1"/>
        <end position="34"/>
    </location>
</feature>
<gene>
    <name evidence="2" type="ORF">NPIL_463661</name>
</gene>
<dbReference type="Proteomes" id="UP000887013">
    <property type="component" value="Unassembled WGS sequence"/>
</dbReference>
<dbReference type="EMBL" id="BMAW01129644">
    <property type="protein sequence ID" value="GFU31311.1"/>
    <property type="molecule type" value="Genomic_DNA"/>
</dbReference>
<evidence type="ECO:0000313" key="3">
    <source>
        <dbReference type="Proteomes" id="UP000887013"/>
    </source>
</evidence>
<proteinExistence type="predicted"/>
<organism evidence="2 3">
    <name type="scientific">Nephila pilipes</name>
    <name type="common">Giant wood spider</name>
    <name type="synonym">Nephila maculata</name>
    <dbReference type="NCBI Taxonomy" id="299642"/>
    <lineage>
        <taxon>Eukaryota</taxon>
        <taxon>Metazoa</taxon>
        <taxon>Ecdysozoa</taxon>
        <taxon>Arthropoda</taxon>
        <taxon>Chelicerata</taxon>
        <taxon>Arachnida</taxon>
        <taxon>Araneae</taxon>
        <taxon>Araneomorphae</taxon>
        <taxon>Entelegynae</taxon>
        <taxon>Araneoidea</taxon>
        <taxon>Nephilidae</taxon>
        <taxon>Nephila</taxon>
    </lineage>
</organism>
<evidence type="ECO:0000256" key="1">
    <source>
        <dbReference type="SAM" id="MobiDB-lite"/>
    </source>
</evidence>
<accession>A0A8X6UPV7</accession>
<protein>
    <submittedName>
        <fullName evidence="2">Uncharacterized protein</fullName>
    </submittedName>
</protein>
<evidence type="ECO:0000313" key="2">
    <source>
        <dbReference type="EMBL" id="GFU31311.1"/>
    </source>
</evidence>
<feature type="region of interest" description="Disordered" evidence="1">
    <location>
        <begin position="56"/>
        <end position="82"/>
    </location>
</feature>
<keyword evidence="3" id="KW-1185">Reference proteome</keyword>
<sequence>MSCPMTGRPGSGDVQWGYGNPGSMREKATPPLSLSRRTIGNDAAQRVKIFGHAIRKQNGGHRRFGSGRKKKERRAGGEKEEV</sequence>
<comment type="caution">
    <text evidence="2">The sequence shown here is derived from an EMBL/GenBank/DDBJ whole genome shotgun (WGS) entry which is preliminary data.</text>
</comment>
<name>A0A8X6UPV7_NEPPI</name>
<reference evidence="2" key="1">
    <citation type="submission" date="2020-08" db="EMBL/GenBank/DDBJ databases">
        <title>Multicomponent nature underlies the extraordinary mechanical properties of spider dragline silk.</title>
        <authorList>
            <person name="Kono N."/>
            <person name="Nakamura H."/>
            <person name="Mori M."/>
            <person name="Yoshida Y."/>
            <person name="Ohtoshi R."/>
            <person name="Malay A.D."/>
            <person name="Moran D.A.P."/>
            <person name="Tomita M."/>
            <person name="Numata K."/>
            <person name="Arakawa K."/>
        </authorList>
    </citation>
    <scope>NUCLEOTIDE SEQUENCE</scope>
</reference>
<dbReference type="AlphaFoldDB" id="A0A8X6UPV7"/>